<dbReference type="OrthoDB" id="3872852at2"/>
<evidence type="ECO:0000313" key="1">
    <source>
        <dbReference type="EMBL" id="REK90416.1"/>
    </source>
</evidence>
<dbReference type="AlphaFoldDB" id="A0A371Q6T1"/>
<accession>A0A371Q6T1</accession>
<reference evidence="1 2" key="1">
    <citation type="submission" date="2018-08" db="EMBL/GenBank/DDBJ databases">
        <title>Streptomyces NEAU-D10 sp. nov., a novel Actinomycete isolated from soil.</title>
        <authorList>
            <person name="Jin L."/>
        </authorList>
    </citation>
    <scope>NUCLEOTIDE SEQUENCE [LARGE SCALE GENOMIC DNA]</scope>
    <source>
        <strain evidence="1 2">NEAU-D10</strain>
    </source>
</reference>
<gene>
    <name evidence="1" type="ORF">DY245_10430</name>
</gene>
<dbReference type="Proteomes" id="UP000262477">
    <property type="component" value="Unassembled WGS sequence"/>
</dbReference>
<comment type="caution">
    <text evidence="1">The sequence shown here is derived from an EMBL/GenBank/DDBJ whole genome shotgun (WGS) entry which is preliminary data.</text>
</comment>
<dbReference type="EMBL" id="QUAC01000074">
    <property type="protein sequence ID" value="REK90416.1"/>
    <property type="molecule type" value="Genomic_DNA"/>
</dbReference>
<proteinExistence type="predicted"/>
<organism evidence="1 2">
    <name type="scientific">Streptomyces inhibens</name>
    <dbReference type="NCBI Taxonomy" id="2293571"/>
    <lineage>
        <taxon>Bacteria</taxon>
        <taxon>Bacillati</taxon>
        <taxon>Actinomycetota</taxon>
        <taxon>Actinomycetes</taxon>
        <taxon>Kitasatosporales</taxon>
        <taxon>Streptomycetaceae</taxon>
        <taxon>Streptomyces</taxon>
    </lineage>
</organism>
<protein>
    <submittedName>
        <fullName evidence="1">Uncharacterized protein</fullName>
    </submittedName>
</protein>
<keyword evidence="2" id="KW-1185">Reference proteome</keyword>
<evidence type="ECO:0000313" key="2">
    <source>
        <dbReference type="Proteomes" id="UP000262477"/>
    </source>
</evidence>
<name>A0A371Q6T1_STRIH</name>
<sequence>MPTVRGPSQILDCVPHAAGINWDAVRVEHSVGHPAARILGPRCGAVVNDPRERALYWFVPAGAVNGWSHAGTRALSRGDVVVIPAPRRICGPGPHWQVCPGVSDWITAPEALVAALEDSRARMVMQS</sequence>